<proteinExistence type="predicted"/>
<comment type="caution">
    <text evidence="1">The sequence shown here is derived from an EMBL/GenBank/DDBJ whole genome shotgun (WGS) entry which is preliminary data.</text>
</comment>
<dbReference type="Proteomes" id="UP000740926">
    <property type="component" value="Unassembled WGS sequence"/>
</dbReference>
<dbReference type="AlphaFoldDB" id="A0A9P7BYF4"/>
<protein>
    <submittedName>
        <fullName evidence="1">Uncharacterized protein</fullName>
    </submittedName>
</protein>
<sequence length="68" mass="7746">MASTTSGRSRRRWNWLRSQRASLPLRMASSRSAAIMSPVPSSSATGISRWNKARRWSSRRIRWPSGVT</sequence>
<gene>
    <name evidence="1" type="ORF">G6F50_018683</name>
</gene>
<name>A0A9P7BYF4_9FUNG</name>
<evidence type="ECO:0000313" key="1">
    <source>
        <dbReference type="EMBL" id="KAG1522499.1"/>
    </source>
</evidence>
<reference evidence="1 2" key="1">
    <citation type="journal article" date="2020" name="Microb. Genom.">
        <title>Genetic diversity of clinical and environmental Mucorales isolates obtained from an investigation of mucormycosis cases among solid organ transplant recipients.</title>
        <authorList>
            <person name="Nguyen M.H."/>
            <person name="Kaul D."/>
            <person name="Muto C."/>
            <person name="Cheng S.J."/>
            <person name="Richter R.A."/>
            <person name="Bruno V.M."/>
            <person name="Liu G."/>
            <person name="Beyhan S."/>
            <person name="Sundermann A.J."/>
            <person name="Mounaud S."/>
            <person name="Pasculle A.W."/>
            <person name="Nierman W.C."/>
            <person name="Driscoll E."/>
            <person name="Cumbie R."/>
            <person name="Clancy C.J."/>
            <person name="Dupont C.L."/>
        </authorList>
    </citation>
    <scope>NUCLEOTIDE SEQUENCE [LARGE SCALE GENOMIC DNA]</scope>
    <source>
        <strain evidence="1 2">GL24</strain>
    </source>
</reference>
<accession>A0A9P7BYF4</accession>
<evidence type="ECO:0000313" key="2">
    <source>
        <dbReference type="Proteomes" id="UP000740926"/>
    </source>
</evidence>
<organism evidence="1 2">
    <name type="scientific">Rhizopus delemar</name>
    <dbReference type="NCBI Taxonomy" id="936053"/>
    <lineage>
        <taxon>Eukaryota</taxon>
        <taxon>Fungi</taxon>
        <taxon>Fungi incertae sedis</taxon>
        <taxon>Mucoromycota</taxon>
        <taxon>Mucoromycotina</taxon>
        <taxon>Mucoromycetes</taxon>
        <taxon>Mucorales</taxon>
        <taxon>Mucorineae</taxon>
        <taxon>Rhizopodaceae</taxon>
        <taxon>Rhizopus</taxon>
    </lineage>
</organism>
<keyword evidence="2" id="KW-1185">Reference proteome</keyword>
<dbReference type="EMBL" id="JAANIU010022905">
    <property type="protein sequence ID" value="KAG1522499.1"/>
    <property type="molecule type" value="Genomic_DNA"/>
</dbReference>